<protein>
    <submittedName>
        <fullName evidence="1">Uncharacterized protein</fullName>
    </submittedName>
</protein>
<name>A0A4V6IC38_9NOCA</name>
<proteinExistence type="predicted"/>
<accession>A0A4V6IC38</accession>
<evidence type="ECO:0000313" key="1">
    <source>
        <dbReference type="EMBL" id="VFA97883.1"/>
    </source>
</evidence>
<evidence type="ECO:0000313" key="2">
    <source>
        <dbReference type="Proteomes" id="UP000290439"/>
    </source>
</evidence>
<organism evidence="1 2">
    <name type="scientific">Nocardia cyriacigeorgica</name>
    <dbReference type="NCBI Taxonomy" id="135487"/>
    <lineage>
        <taxon>Bacteria</taxon>
        <taxon>Bacillati</taxon>
        <taxon>Actinomycetota</taxon>
        <taxon>Actinomycetes</taxon>
        <taxon>Mycobacteriales</taxon>
        <taxon>Nocardiaceae</taxon>
        <taxon>Nocardia</taxon>
    </lineage>
</organism>
<dbReference type="Proteomes" id="UP000290439">
    <property type="component" value="Chromosome"/>
</dbReference>
<sequence>MHAAGLTLSHTIMTTYHYHVHLDVIVYGQNVTVPASVGIDEARKMGSPLHTHDTTGIVHIESGEDIPFTLGQFFTQWGQPLTAERVGPIQLTPLETVQLYVNGVRYEDDPAAYRFAHHDEVALVVGTRWMTPTVPQSYDFPPGLGRESEQSCCTSYLAEQHSQC</sequence>
<gene>
    <name evidence="1" type="ORF">NCTC10797_01648</name>
</gene>
<dbReference type="EMBL" id="LR215973">
    <property type="protein sequence ID" value="VFA97883.1"/>
    <property type="molecule type" value="Genomic_DNA"/>
</dbReference>
<dbReference type="AlphaFoldDB" id="A0A4V6IC38"/>
<reference evidence="1 2" key="1">
    <citation type="submission" date="2019-02" db="EMBL/GenBank/DDBJ databases">
        <authorList>
            <consortium name="Pathogen Informatics"/>
        </authorList>
    </citation>
    <scope>NUCLEOTIDE SEQUENCE [LARGE SCALE GENOMIC DNA]</scope>
    <source>
        <strain evidence="1 2">3012STDY6756504</strain>
    </source>
</reference>